<accession>A0A225B6G3</accession>
<dbReference type="RefSeq" id="XP_020123840.1">
    <property type="nucleotide sequence ID" value="XM_020260676.1"/>
</dbReference>
<feature type="transmembrane region" description="Helical" evidence="5">
    <location>
        <begin position="46"/>
        <end position="67"/>
    </location>
</feature>
<dbReference type="STRING" id="1441469.A0A225B6G3"/>
<evidence type="ECO:0000313" key="7">
    <source>
        <dbReference type="Proteomes" id="UP000214365"/>
    </source>
</evidence>
<evidence type="ECO:0000256" key="3">
    <source>
        <dbReference type="ARBA" id="ARBA00022989"/>
    </source>
</evidence>
<feature type="transmembrane region" description="Helical" evidence="5">
    <location>
        <begin position="183"/>
        <end position="204"/>
    </location>
</feature>
<evidence type="ECO:0000256" key="1">
    <source>
        <dbReference type="ARBA" id="ARBA00004141"/>
    </source>
</evidence>
<dbReference type="InterPro" id="IPR036259">
    <property type="entry name" value="MFS_trans_sf"/>
</dbReference>
<dbReference type="OrthoDB" id="196103at2759"/>
<feature type="transmembrane region" description="Helical" evidence="5">
    <location>
        <begin position="155"/>
        <end position="176"/>
    </location>
</feature>
<dbReference type="EMBL" id="LFMY01000001">
    <property type="protein sequence ID" value="OKL63719.1"/>
    <property type="molecule type" value="Genomic_DNA"/>
</dbReference>
<dbReference type="InterPro" id="IPR051617">
    <property type="entry name" value="UNC-93-like_regulator"/>
</dbReference>
<feature type="transmembrane region" description="Helical" evidence="5">
    <location>
        <begin position="12"/>
        <end position="34"/>
    </location>
</feature>
<protein>
    <recommendedName>
        <fullName evidence="8">Major facilitator superfamily (MFS) profile domain-containing protein</fullName>
    </recommendedName>
</protein>
<reference evidence="6 7" key="1">
    <citation type="submission" date="2015-06" db="EMBL/GenBank/DDBJ databases">
        <title>Talaromyces atroroseus IBT 11181 draft genome.</title>
        <authorList>
            <person name="Rasmussen K.B."/>
            <person name="Rasmussen S."/>
            <person name="Petersen B."/>
            <person name="Sicheritz-Ponten T."/>
            <person name="Mortensen U.H."/>
            <person name="Thrane U."/>
        </authorList>
    </citation>
    <scope>NUCLEOTIDE SEQUENCE [LARGE SCALE GENOMIC DNA]</scope>
    <source>
        <strain evidence="6 7">IBT 11181</strain>
    </source>
</reference>
<dbReference type="Proteomes" id="UP000214365">
    <property type="component" value="Unassembled WGS sequence"/>
</dbReference>
<name>A0A225B6G3_TALAT</name>
<comment type="caution">
    <text evidence="6">The sequence shown here is derived from an EMBL/GenBank/DDBJ whole genome shotgun (WGS) entry which is preliminary data.</text>
</comment>
<dbReference type="GeneID" id="31000582"/>
<dbReference type="PANTHER" id="PTHR23294">
    <property type="entry name" value="ET TRANSLATION PRODUCT-RELATED"/>
    <property type="match status" value="1"/>
</dbReference>
<keyword evidence="2 5" id="KW-0812">Transmembrane</keyword>
<dbReference type="PANTHER" id="PTHR23294:SF59">
    <property type="entry name" value="UNC93-LIKE PROTEIN C922.05C"/>
    <property type="match status" value="1"/>
</dbReference>
<evidence type="ECO:0000256" key="2">
    <source>
        <dbReference type="ARBA" id="ARBA00022692"/>
    </source>
</evidence>
<keyword evidence="3 5" id="KW-1133">Transmembrane helix</keyword>
<organism evidence="6 7">
    <name type="scientific">Talaromyces atroroseus</name>
    <dbReference type="NCBI Taxonomy" id="1441469"/>
    <lineage>
        <taxon>Eukaryota</taxon>
        <taxon>Fungi</taxon>
        <taxon>Dikarya</taxon>
        <taxon>Ascomycota</taxon>
        <taxon>Pezizomycotina</taxon>
        <taxon>Eurotiomycetes</taxon>
        <taxon>Eurotiomycetidae</taxon>
        <taxon>Eurotiales</taxon>
        <taxon>Trichocomaceae</taxon>
        <taxon>Talaromyces</taxon>
        <taxon>Talaromyces sect. Trachyspermi</taxon>
    </lineage>
</organism>
<feature type="transmembrane region" description="Helical" evidence="5">
    <location>
        <begin position="104"/>
        <end position="122"/>
    </location>
</feature>
<dbReference type="AlphaFoldDB" id="A0A225B6G3"/>
<evidence type="ECO:0000256" key="5">
    <source>
        <dbReference type="SAM" id="Phobius"/>
    </source>
</evidence>
<keyword evidence="7" id="KW-1185">Reference proteome</keyword>
<feature type="transmembrane region" description="Helical" evidence="5">
    <location>
        <begin position="210"/>
        <end position="232"/>
    </location>
</feature>
<comment type="subcellular location">
    <subcellularLocation>
        <location evidence="1">Membrane</location>
        <topology evidence="1">Multi-pass membrane protein</topology>
    </subcellularLocation>
</comment>
<evidence type="ECO:0008006" key="8">
    <source>
        <dbReference type="Google" id="ProtNLM"/>
    </source>
</evidence>
<sequence>MAYPEPNRKGFFISLVYSSLSVGGLLGGIIALAFNATDGQAGSITLVSYIPLIAISALGPFIAWLLAPPERVIRTDGLPVNVKKLDGPWQEAKQVFVTLKNKKILLLLPMFVYSQWFLSYQGNFITLYHSVRGTALGAHIQQYTSKRTGLDHAGILAQCISIHILACYMYFVVGTLSDQVEELARYTSIMKTINTAGIALGYGVQVKWSMMGAEALLCGLFFIQIFPAWCVIRDIADYEDLVVDEDPLPPAAETTKVASSSD</sequence>
<dbReference type="GO" id="GO:0016020">
    <property type="term" value="C:membrane"/>
    <property type="evidence" value="ECO:0007669"/>
    <property type="project" value="UniProtKB-SubCell"/>
</dbReference>
<dbReference type="SUPFAM" id="SSF103473">
    <property type="entry name" value="MFS general substrate transporter"/>
    <property type="match status" value="1"/>
</dbReference>
<proteinExistence type="predicted"/>
<keyword evidence="4 5" id="KW-0472">Membrane</keyword>
<gene>
    <name evidence="6" type="ORF">UA08_00827</name>
</gene>
<evidence type="ECO:0000313" key="6">
    <source>
        <dbReference type="EMBL" id="OKL63719.1"/>
    </source>
</evidence>
<evidence type="ECO:0000256" key="4">
    <source>
        <dbReference type="ARBA" id="ARBA00023136"/>
    </source>
</evidence>